<dbReference type="STRING" id="370526.SAMN04489835_4640"/>
<protein>
    <submittedName>
        <fullName evidence="2">TIGR03083 family protein</fullName>
    </submittedName>
</protein>
<evidence type="ECO:0000313" key="2">
    <source>
        <dbReference type="EMBL" id="SEH83025.1"/>
    </source>
</evidence>
<proteinExistence type="predicted"/>
<feature type="domain" description="Mycothiol-dependent maleylpyruvate isomerase metal-binding" evidence="1">
    <location>
        <begin position="12"/>
        <end position="161"/>
    </location>
</feature>
<accession>A0A1H6LE91</accession>
<keyword evidence="3" id="KW-1185">Reference proteome</keyword>
<organism evidence="2 3">
    <name type="scientific">Mycolicibacterium rutilum</name>
    <name type="common">Mycobacterium rutilum</name>
    <dbReference type="NCBI Taxonomy" id="370526"/>
    <lineage>
        <taxon>Bacteria</taxon>
        <taxon>Bacillati</taxon>
        <taxon>Actinomycetota</taxon>
        <taxon>Actinomycetes</taxon>
        <taxon>Mycobacteriales</taxon>
        <taxon>Mycobacteriaceae</taxon>
        <taxon>Mycolicibacterium</taxon>
    </lineage>
</organism>
<dbReference type="Proteomes" id="UP000182915">
    <property type="component" value="Chromosome I"/>
</dbReference>
<dbReference type="GO" id="GO:0046872">
    <property type="term" value="F:metal ion binding"/>
    <property type="evidence" value="ECO:0007669"/>
    <property type="project" value="InterPro"/>
</dbReference>
<dbReference type="Gene3D" id="1.20.120.450">
    <property type="entry name" value="dinb family like domain"/>
    <property type="match status" value="1"/>
</dbReference>
<reference evidence="3" key="1">
    <citation type="submission" date="2016-10" db="EMBL/GenBank/DDBJ databases">
        <authorList>
            <person name="Varghese N."/>
            <person name="Submissions S."/>
        </authorList>
    </citation>
    <scope>NUCLEOTIDE SEQUENCE [LARGE SCALE GENOMIC DNA]</scope>
    <source>
        <strain evidence="3">DSM 45405</strain>
    </source>
</reference>
<dbReference type="AlphaFoldDB" id="A0A1H6LE91"/>
<evidence type="ECO:0000259" key="1">
    <source>
        <dbReference type="Pfam" id="PF11716"/>
    </source>
</evidence>
<dbReference type="InterPro" id="IPR017517">
    <property type="entry name" value="Maleyloyr_isom"/>
</dbReference>
<dbReference type="Pfam" id="PF11716">
    <property type="entry name" value="MDMPI_N"/>
    <property type="match status" value="1"/>
</dbReference>
<dbReference type="NCBIfam" id="TIGR03083">
    <property type="entry name" value="maleylpyruvate isomerase family mycothiol-dependent enzyme"/>
    <property type="match status" value="1"/>
</dbReference>
<sequence length="208" mass="21946">MRLDAEAARNLLADAWDRWARRCAELADDDWSAPTRCTGWDVAALIAHVCPEPTMFDRLAEAITDPPAAVTDAAILLRRFNEPDGVANTGADALAERAVTAAAALTPQTAAARFTETAERLRANHTRADTVIAYPFVDSTTLAVITETALMESTVHLLDLAAAVGGVDPSPEALRATRDLLIAVPDPTVAVEALAGRAAPSTALPAIR</sequence>
<dbReference type="RefSeq" id="WP_083409168.1">
    <property type="nucleotide sequence ID" value="NZ_LT629971.1"/>
</dbReference>
<evidence type="ECO:0000313" key="3">
    <source>
        <dbReference type="Proteomes" id="UP000182915"/>
    </source>
</evidence>
<dbReference type="InterPro" id="IPR024344">
    <property type="entry name" value="MDMPI_metal-binding"/>
</dbReference>
<name>A0A1H6LE91_MYCRU</name>
<gene>
    <name evidence="2" type="ORF">SAMN04489835_4640</name>
</gene>
<dbReference type="SUPFAM" id="SSF109854">
    <property type="entry name" value="DinB/YfiT-like putative metalloenzymes"/>
    <property type="match status" value="1"/>
</dbReference>
<dbReference type="EMBL" id="LT629971">
    <property type="protein sequence ID" value="SEH83025.1"/>
    <property type="molecule type" value="Genomic_DNA"/>
</dbReference>
<dbReference type="InterPro" id="IPR034660">
    <property type="entry name" value="DinB/YfiT-like"/>
</dbReference>
<dbReference type="OrthoDB" id="3677409at2"/>